<gene>
    <name evidence="7" type="ORF">S23_50210</name>
</gene>
<keyword evidence="8" id="KW-1185">Reference proteome</keyword>
<dbReference type="Proteomes" id="UP000007886">
    <property type="component" value="Chromosome"/>
</dbReference>
<feature type="transmembrane region" description="Helical" evidence="6">
    <location>
        <begin position="94"/>
        <end position="112"/>
    </location>
</feature>
<dbReference type="CDD" id="cd15904">
    <property type="entry name" value="TSPO_MBR"/>
    <property type="match status" value="1"/>
</dbReference>
<feature type="transmembrane region" description="Helical" evidence="6">
    <location>
        <begin position="64"/>
        <end position="82"/>
    </location>
</feature>
<name>A0AAI8MGR5_9BRAD</name>
<dbReference type="FunFam" id="1.20.1260.100:FF:000001">
    <property type="entry name" value="translocator protein 2"/>
    <property type="match status" value="1"/>
</dbReference>
<dbReference type="KEGG" id="brs:S23_50210"/>
<feature type="transmembrane region" description="Helical" evidence="6">
    <location>
        <begin position="24"/>
        <end position="44"/>
    </location>
</feature>
<dbReference type="EMBL" id="AP012279">
    <property type="protein sequence ID" value="BAL78215.1"/>
    <property type="molecule type" value="Genomic_DNA"/>
</dbReference>
<dbReference type="PANTHER" id="PTHR10057:SF0">
    <property type="entry name" value="TRANSLOCATOR PROTEIN"/>
    <property type="match status" value="1"/>
</dbReference>
<dbReference type="InterPro" id="IPR004307">
    <property type="entry name" value="TspO_MBR"/>
</dbReference>
<evidence type="ECO:0000256" key="2">
    <source>
        <dbReference type="ARBA" id="ARBA00007524"/>
    </source>
</evidence>
<keyword evidence="5 6" id="KW-0472">Membrane</keyword>
<dbReference type="GO" id="GO:0033013">
    <property type="term" value="P:tetrapyrrole metabolic process"/>
    <property type="evidence" value="ECO:0007669"/>
    <property type="project" value="UniProtKB-ARBA"/>
</dbReference>
<sequence>MRLLQRWVDTPCLYHARRWLMASYARATLFILIVVGIGFVIGSTNLPGGWYAGLTKPPFNPPNWVFAPVWSVIYLLIALAGARTWERTPRGAGMLLWTVQMLLNFTWSPVFFTWHHTGVALAVIVAMLLSIIGFIVERWQTDRVAAALFVPYLAWVAFATLLNASIFWLN</sequence>
<feature type="transmembrane region" description="Helical" evidence="6">
    <location>
        <begin position="148"/>
        <end position="169"/>
    </location>
</feature>
<dbReference type="InterPro" id="IPR038330">
    <property type="entry name" value="TspO/MBR-related_sf"/>
</dbReference>
<keyword evidence="3 6" id="KW-0812">Transmembrane</keyword>
<accession>A0AAI8MGR5</accession>
<evidence type="ECO:0000313" key="7">
    <source>
        <dbReference type="EMBL" id="BAL78215.1"/>
    </source>
</evidence>
<evidence type="ECO:0000313" key="8">
    <source>
        <dbReference type="Proteomes" id="UP000007886"/>
    </source>
</evidence>
<evidence type="ECO:0000256" key="1">
    <source>
        <dbReference type="ARBA" id="ARBA00004141"/>
    </source>
</evidence>
<comment type="subcellular location">
    <subcellularLocation>
        <location evidence="1">Membrane</location>
        <topology evidence="1">Multi-pass membrane protein</topology>
    </subcellularLocation>
</comment>
<dbReference type="GO" id="GO:0016020">
    <property type="term" value="C:membrane"/>
    <property type="evidence" value="ECO:0007669"/>
    <property type="project" value="UniProtKB-SubCell"/>
</dbReference>
<evidence type="ECO:0000256" key="4">
    <source>
        <dbReference type="ARBA" id="ARBA00022989"/>
    </source>
</evidence>
<dbReference type="Gene3D" id="1.20.1260.100">
    <property type="entry name" value="TspO/MBR protein"/>
    <property type="match status" value="1"/>
</dbReference>
<dbReference type="AlphaFoldDB" id="A0AAI8MGR5"/>
<proteinExistence type="inferred from homology"/>
<organism evidence="7 8">
    <name type="scientific">Bradyrhizobium cosmicum</name>
    <dbReference type="NCBI Taxonomy" id="1404864"/>
    <lineage>
        <taxon>Bacteria</taxon>
        <taxon>Pseudomonadati</taxon>
        <taxon>Pseudomonadota</taxon>
        <taxon>Alphaproteobacteria</taxon>
        <taxon>Hyphomicrobiales</taxon>
        <taxon>Nitrobacteraceae</taxon>
        <taxon>Bradyrhizobium</taxon>
    </lineage>
</organism>
<dbReference type="Pfam" id="PF03073">
    <property type="entry name" value="TspO_MBR"/>
    <property type="match status" value="1"/>
</dbReference>
<protein>
    <submittedName>
        <fullName evidence="7">Tryptophan-rich sensory protein</fullName>
    </submittedName>
</protein>
<dbReference type="PANTHER" id="PTHR10057">
    <property type="entry name" value="PERIPHERAL-TYPE BENZODIAZEPINE RECEPTOR"/>
    <property type="match status" value="1"/>
</dbReference>
<evidence type="ECO:0000256" key="3">
    <source>
        <dbReference type="ARBA" id="ARBA00022692"/>
    </source>
</evidence>
<evidence type="ECO:0000256" key="5">
    <source>
        <dbReference type="ARBA" id="ARBA00023136"/>
    </source>
</evidence>
<feature type="transmembrane region" description="Helical" evidence="6">
    <location>
        <begin position="118"/>
        <end position="136"/>
    </location>
</feature>
<evidence type="ECO:0000256" key="6">
    <source>
        <dbReference type="SAM" id="Phobius"/>
    </source>
</evidence>
<keyword evidence="4 6" id="KW-1133">Transmembrane helix</keyword>
<comment type="similarity">
    <text evidence="2">Belongs to the TspO/BZRP family.</text>
</comment>
<reference evidence="7 8" key="1">
    <citation type="journal article" date="2012" name="Microbes Environ.">
        <title>Complete genome sequence of Bradyrhizobium sp. S23321: insights into symbiosis evolution in soil oligotrophs.</title>
        <authorList>
            <person name="Okubo T."/>
            <person name="Tsukui T."/>
            <person name="Maita H."/>
            <person name="Okamoto S."/>
            <person name="Oshima K."/>
            <person name="Fujisawa T."/>
            <person name="Saito A."/>
            <person name="Futamata H."/>
            <person name="Hattori R."/>
            <person name="Shimomura Y."/>
            <person name="Haruta S."/>
            <person name="Morimoto S."/>
            <person name="Wang Y."/>
            <person name="Sakai Y."/>
            <person name="Hattori M."/>
            <person name="Aizawa S."/>
            <person name="Nagashima K.V.P."/>
            <person name="Masuda S."/>
            <person name="Hattori T."/>
            <person name="Yamashita A."/>
            <person name="Bao Z."/>
            <person name="Hayatsu M."/>
            <person name="Kajiya-Kanegae H."/>
            <person name="Yoshinaga I."/>
            <person name="Sakamoto K."/>
            <person name="Toyota K."/>
            <person name="Nakao M."/>
            <person name="Kohara M."/>
            <person name="Anda M."/>
            <person name="Niwa R."/>
            <person name="Jung-Hwan P."/>
            <person name="Sameshima-Saito R."/>
            <person name="Tokuda S."/>
            <person name="Yamamoto S."/>
            <person name="Yamamoto S."/>
            <person name="Yokoyama T."/>
            <person name="Akutsu T."/>
            <person name="Nakamura Y."/>
            <person name="Nakahira-Yanaka Y."/>
            <person name="Takada Hoshino Y."/>
            <person name="Hirakawa H."/>
            <person name="Mitsui H."/>
            <person name="Terasawa K."/>
            <person name="Itakura M."/>
            <person name="Sato S."/>
            <person name="Ikeda-Ohtsubo W."/>
            <person name="Sakakura N."/>
            <person name="Kaminuma E."/>
            <person name="Minamisawa K."/>
        </authorList>
    </citation>
    <scope>NUCLEOTIDE SEQUENCE [LARGE SCALE GENOMIC DNA]</scope>
    <source>
        <strain evidence="7 8">S23321</strain>
    </source>
</reference>
<dbReference type="PIRSF" id="PIRSF005859">
    <property type="entry name" value="PBR"/>
    <property type="match status" value="1"/>
</dbReference>